<evidence type="ECO:0000256" key="2">
    <source>
        <dbReference type="ARBA" id="ARBA00023136"/>
    </source>
</evidence>
<keyword evidence="1" id="KW-0732">Signal</keyword>
<gene>
    <name evidence="5" type="primary">bamE</name>
    <name evidence="5" type="ORF">IAC08_01680</name>
</gene>
<reference evidence="5" key="1">
    <citation type="submission" date="2020-10" db="EMBL/GenBank/DDBJ databases">
        <authorList>
            <person name="Gilroy R."/>
        </authorList>
    </citation>
    <scope>NUCLEOTIDE SEQUENCE</scope>
    <source>
        <strain evidence="5">B1-3475</strain>
    </source>
</reference>
<protein>
    <submittedName>
        <fullName evidence="5">Outer membrane protein assembly factor BamE</fullName>
    </submittedName>
</protein>
<proteinExistence type="predicted"/>
<sequence length="106" mass="11882">MFINTRKALSSIQPGMTKEQVTALLGKPDLRRFDNRHEEWEYRSYDSSTTYTMITVKFTEGTVSGLDSRMIDRPKAPHMPGEKPGNDPHGHGPDGHGPQGHGPEKH</sequence>
<accession>A0A9D9MYV4</accession>
<comment type="caution">
    <text evidence="5">The sequence shown here is derived from an EMBL/GenBank/DDBJ whole genome shotgun (WGS) entry which is preliminary data.</text>
</comment>
<keyword evidence="2" id="KW-0472">Membrane</keyword>
<feature type="domain" description="Outer membrane protein assembly factor BamE" evidence="4">
    <location>
        <begin position="5"/>
        <end position="62"/>
    </location>
</feature>
<evidence type="ECO:0000256" key="1">
    <source>
        <dbReference type="ARBA" id="ARBA00022729"/>
    </source>
</evidence>
<feature type="region of interest" description="Disordered" evidence="3">
    <location>
        <begin position="63"/>
        <end position="106"/>
    </location>
</feature>
<dbReference type="EMBL" id="JADIMK010000013">
    <property type="protein sequence ID" value="MBO8455101.1"/>
    <property type="molecule type" value="Genomic_DNA"/>
</dbReference>
<reference evidence="5" key="2">
    <citation type="journal article" date="2021" name="PeerJ">
        <title>Extensive microbial diversity within the chicken gut microbiome revealed by metagenomics and culture.</title>
        <authorList>
            <person name="Gilroy R."/>
            <person name="Ravi A."/>
            <person name="Getino M."/>
            <person name="Pursley I."/>
            <person name="Horton D.L."/>
            <person name="Alikhan N.F."/>
            <person name="Baker D."/>
            <person name="Gharbi K."/>
            <person name="Hall N."/>
            <person name="Watson M."/>
            <person name="Adriaenssens E.M."/>
            <person name="Foster-Nyarko E."/>
            <person name="Jarju S."/>
            <person name="Secka A."/>
            <person name="Antonio M."/>
            <person name="Oren A."/>
            <person name="Chaudhuri R.R."/>
            <person name="La Ragione R."/>
            <person name="Hildebrand F."/>
            <person name="Pallen M.J."/>
        </authorList>
    </citation>
    <scope>NUCLEOTIDE SEQUENCE</scope>
    <source>
        <strain evidence="5">B1-3475</strain>
    </source>
</reference>
<feature type="compositionally biased region" description="Basic and acidic residues" evidence="3">
    <location>
        <begin position="69"/>
        <end position="94"/>
    </location>
</feature>
<evidence type="ECO:0000259" key="4">
    <source>
        <dbReference type="Pfam" id="PF04355"/>
    </source>
</evidence>
<name>A0A9D9MYV4_9BACT</name>
<dbReference type="Pfam" id="PF04355">
    <property type="entry name" value="BamE"/>
    <property type="match status" value="1"/>
</dbReference>
<dbReference type="Gene3D" id="3.30.1450.10">
    <property type="match status" value="1"/>
</dbReference>
<evidence type="ECO:0000313" key="6">
    <source>
        <dbReference type="Proteomes" id="UP000823617"/>
    </source>
</evidence>
<dbReference type="AlphaFoldDB" id="A0A9D9MYV4"/>
<evidence type="ECO:0000313" key="5">
    <source>
        <dbReference type="EMBL" id="MBO8455101.1"/>
    </source>
</evidence>
<dbReference type="Proteomes" id="UP000823617">
    <property type="component" value="Unassembled WGS sequence"/>
</dbReference>
<organism evidence="5 6">
    <name type="scientific">Candidatus Cryptobacteroides intestinigallinarum</name>
    <dbReference type="NCBI Taxonomy" id="2840767"/>
    <lineage>
        <taxon>Bacteria</taxon>
        <taxon>Pseudomonadati</taxon>
        <taxon>Bacteroidota</taxon>
        <taxon>Bacteroidia</taxon>
        <taxon>Bacteroidales</taxon>
        <taxon>Candidatus Cryptobacteroides</taxon>
    </lineage>
</organism>
<evidence type="ECO:0000256" key="3">
    <source>
        <dbReference type="SAM" id="MobiDB-lite"/>
    </source>
</evidence>
<dbReference type="InterPro" id="IPR037873">
    <property type="entry name" value="BamE-like"/>
</dbReference>
<dbReference type="GO" id="GO:0019867">
    <property type="term" value="C:outer membrane"/>
    <property type="evidence" value="ECO:0007669"/>
    <property type="project" value="InterPro"/>
</dbReference>
<dbReference type="InterPro" id="IPR007450">
    <property type="entry name" value="BamE_dom"/>
</dbReference>